<keyword evidence="6" id="KW-1185">Reference proteome</keyword>
<dbReference type="AlphaFoldDB" id="A0A5B8JEU4"/>
<dbReference type="GO" id="GO:0016151">
    <property type="term" value="F:nickel cation binding"/>
    <property type="evidence" value="ECO:0007669"/>
    <property type="project" value="InterPro"/>
</dbReference>
<gene>
    <name evidence="5" type="primary">ureA</name>
    <name evidence="5" type="ORF">FQU76_31525</name>
</gene>
<evidence type="ECO:0000256" key="2">
    <source>
        <dbReference type="ARBA" id="ARBA00012934"/>
    </source>
</evidence>
<dbReference type="InterPro" id="IPR002019">
    <property type="entry name" value="Urease_beta-like"/>
</dbReference>
<dbReference type="EMBL" id="CP042266">
    <property type="protein sequence ID" value="QDY80295.1"/>
    <property type="molecule type" value="Genomic_DNA"/>
</dbReference>
<keyword evidence="3 5" id="KW-0378">Hydrolase</keyword>
<dbReference type="EC" id="3.5.1.5" evidence="2"/>
<evidence type="ECO:0000256" key="4">
    <source>
        <dbReference type="ARBA" id="ARBA00047778"/>
    </source>
</evidence>
<dbReference type="UniPathway" id="UPA00258">
    <property type="reaction ID" value="UER00370"/>
</dbReference>
<evidence type="ECO:0000313" key="6">
    <source>
        <dbReference type="Proteomes" id="UP000320580"/>
    </source>
</evidence>
<dbReference type="GO" id="GO:0043419">
    <property type="term" value="P:urea catabolic process"/>
    <property type="evidence" value="ECO:0007669"/>
    <property type="project" value="UniProtKB-UniPathway"/>
</dbReference>
<dbReference type="Gene3D" id="3.30.280.10">
    <property type="entry name" value="Urease, gamma-like subunit"/>
    <property type="match status" value="1"/>
</dbReference>
<dbReference type="Pfam" id="PF00547">
    <property type="entry name" value="Urease_gamma"/>
    <property type="match status" value="1"/>
</dbReference>
<dbReference type="OrthoDB" id="9797217at2"/>
<evidence type="ECO:0000256" key="3">
    <source>
        <dbReference type="ARBA" id="ARBA00022801"/>
    </source>
</evidence>
<dbReference type="Pfam" id="PF00699">
    <property type="entry name" value="Urease_beta"/>
    <property type="match status" value="1"/>
</dbReference>
<dbReference type="NCBIfam" id="NF009671">
    <property type="entry name" value="PRK13192.1"/>
    <property type="match status" value="1"/>
</dbReference>
<comment type="catalytic activity">
    <reaction evidence="4">
        <text>urea + 2 H2O + H(+) = hydrogencarbonate + 2 NH4(+)</text>
        <dbReference type="Rhea" id="RHEA:20557"/>
        <dbReference type="ChEBI" id="CHEBI:15377"/>
        <dbReference type="ChEBI" id="CHEBI:15378"/>
        <dbReference type="ChEBI" id="CHEBI:16199"/>
        <dbReference type="ChEBI" id="CHEBI:17544"/>
        <dbReference type="ChEBI" id="CHEBI:28938"/>
        <dbReference type="EC" id="3.5.1.5"/>
    </reaction>
</comment>
<reference evidence="5 6" key="1">
    <citation type="submission" date="2019-07" db="EMBL/GenBank/DDBJ databases">
        <authorList>
            <person name="Zhu P."/>
        </authorList>
    </citation>
    <scope>NUCLEOTIDE SEQUENCE [LARGE SCALE GENOMIC DNA]</scope>
    <source>
        <strain evidence="5 6">SSL-25</strain>
    </source>
</reference>
<dbReference type="PANTHER" id="PTHR33569:SF1">
    <property type="entry name" value="UREASE"/>
    <property type="match status" value="1"/>
</dbReference>
<name>A0A5B8JEU4_9ACTN</name>
<sequence length="238" mass="24601">MPLTPTERDRLLLFTAAELARARLGRGLRLNVPEATALVADTVCEAARDGLRLAEAIERGRSVLGPGDLLPGVADVVTEIQVEAVFDDGTRLAAVAEPFGPVDRDDAAPGAVLPGPDDPWVPEPVLTLAVRNTAAVPISVTSHFHFFEANPRLDFDRAAAYGMRAAAPAGASVRFDPGLTVDIGLVPIGGDRIAIGFAGLVDGPLDAPGARAAALRRAAACGYLGAEPRDDTSEGSPA</sequence>
<proteinExistence type="predicted"/>
<dbReference type="SUPFAM" id="SSF51278">
    <property type="entry name" value="Urease, beta-subunit"/>
    <property type="match status" value="1"/>
</dbReference>
<dbReference type="InterPro" id="IPR050069">
    <property type="entry name" value="Urease_subunit"/>
</dbReference>
<dbReference type="GO" id="GO:0035550">
    <property type="term" value="C:urease complex"/>
    <property type="evidence" value="ECO:0007669"/>
    <property type="project" value="InterPro"/>
</dbReference>
<dbReference type="Proteomes" id="UP000320580">
    <property type="component" value="Chromosome"/>
</dbReference>
<comment type="pathway">
    <text evidence="1">Nitrogen metabolism; urea degradation; CO(2) and NH(3) from urea (urease route): step 1/1.</text>
</comment>
<dbReference type="CDD" id="cd00390">
    <property type="entry name" value="Urease_gamma"/>
    <property type="match status" value="1"/>
</dbReference>
<dbReference type="InterPro" id="IPR002026">
    <property type="entry name" value="Urease_gamma/gamma-beta_su"/>
</dbReference>
<organism evidence="5 6">
    <name type="scientific">Streptomyces qinzhouensis</name>
    <dbReference type="NCBI Taxonomy" id="2599401"/>
    <lineage>
        <taxon>Bacteria</taxon>
        <taxon>Bacillati</taxon>
        <taxon>Actinomycetota</taxon>
        <taxon>Actinomycetes</taxon>
        <taxon>Kitasatosporales</taxon>
        <taxon>Streptomycetaceae</taxon>
        <taxon>Streptomyces</taxon>
    </lineage>
</organism>
<accession>A0A5B8JEU4</accession>
<dbReference type="SUPFAM" id="SSF54111">
    <property type="entry name" value="Urease, gamma-subunit"/>
    <property type="match status" value="1"/>
</dbReference>
<dbReference type="InterPro" id="IPR036461">
    <property type="entry name" value="Urease_betasu_sf"/>
</dbReference>
<dbReference type="KEGG" id="sqz:FQU76_31525"/>
<evidence type="ECO:0000256" key="1">
    <source>
        <dbReference type="ARBA" id="ARBA00004897"/>
    </source>
</evidence>
<dbReference type="RefSeq" id="WP_146483692.1">
    <property type="nucleotide sequence ID" value="NZ_CP042266.1"/>
</dbReference>
<dbReference type="GO" id="GO:0009039">
    <property type="term" value="F:urease activity"/>
    <property type="evidence" value="ECO:0007669"/>
    <property type="project" value="UniProtKB-EC"/>
</dbReference>
<evidence type="ECO:0000313" key="5">
    <source>
        <dbReference type="EMBL" id="QDY80295.1"/>
    </source>
</evidence>
<dbReference type="InterPro" id="IPR036463">
    <property type="entry name" value="Urease_gamma_sf"/>
</dbReference>
<dbReference type="Gene3D" id="2.10.150.10">
    <property type="entry name" value="Urease, beta subunit"/>
    <property type="match status" value="1"/>
</dbReference>
<dbReference type="NCBIfam" id="TIGR00193">
    <property type="entry name" value="urease_gam"/>
    <property type="match status" value="1"/>
</dbReference>
<protein>
    <recommendedName>
        <fullName evidence="2">urease</fullName>
        <ecNumber evidence="2">3.5.1.5</ecNumber>
    </recommendedName>
</protein>
<dbReference type="PANTHER" id="PTHR33569">
    <property type="entry name" value="UREASE"/>
    <property type="match status" value="1"/>
</dbReference>